<reference evidence="1 2" key="1">
    <citation type="journal article" date="2019" name="Sci. Rep.">
        <title>Orb-weaving spider Araneus ventricosus genome elucidates the spidroin gene catalogue.</title>
        <authorList>
            <person name="Kono N."/>
            <person name="Nakamura H."/>
            <person name="Ohtoshi R."/>
            <person name="Moran D.A.P."/>
            <person name="Shinohara A."/>
            <person name="Yoshida Y."/>
            <person name="Fujiwara M."/>
            <person name="Mori M."/>
            <person name="Tomita M."/>
            <person name="Arakawa K."/>
        </authorList>
    </citation>
    <scope>NUCLEOTIDE SEQUENCE [LARGE SCALE GENOMIC DNA]</scope>
</reference>
<gene>
    <name evidence="1" type="ORF">AVEN_189445_1</name>
</gene>
<evidence type="ECO:0000313" key="1">
    <source>
        <dbReference type="EMBL" id="GBM27239.1"/>
    </source>
</evidence>
<accession>A0A4Y2EG65</accession>
<dbReference type="Proteomes" id="UP000499080">
    <property type="component" value="Unassembled WGS sequence"/>
</dbReference>
<keyword evidence="2" id="KW-1185">Reference proteome</keyword>
<name>A0A4Y2EG65_ARAVE</name>
<sequence length="138" mass="15535">MFWGFIAVVIRPPKQRVVEYRPKTHTQLQLLVGTALRSLSSPLSLTFRSFTDVSPEAAAIAQTLGLLEQGSSSVQSRAAILFNIFDGFGSPRKDGRNCIPLFRKGAVLVRDGYKRCFFLSFLWFNFTFINLTNKGTRL</sequence>
<proteinExistence type="predicted"/>
<comment type="caution">
    <text evidence="1">The sequence shown here is derived from an EMBL/GenBank/DDBJ whole genome shotgun (WGS) entry which is preliminary data.</text>
</comment>
<dbReference type="AlphaFoldDB" id="A0A4Y2EG65"/>
<protein>
    <submittedName>
        <fullName evidence="1">Uncharacterized protein</fullName>
    </submittedName>
</protein>
<dbReference type="EMBL" id="BGPR01169931">
    <property type="protein sequence ID" value="GBM27239.1"/>
    <property type="molecule type" value="Genomic_DNA"/>
</dbReference>
<evidence type="ECO:0000313" key="2">
    <source>
        <dbReference type="Proteomes" id="UP000499080"/>
    </source>
</evidence>
<organism evidence="1 2">
    <name type="scientific">Araneus ventricosus</name>
    <name type="common">Orbweaver spider</name>
    <name type="synonym">Epeira ventricosa</name>
    <dbReference type="NCBI Taxonomy" id="182803"/>
    <lineage>
        <taxon>Eukaryota</taxon>
        <taxon>Metazoa</taxon>
        <taxon>Ecdysozoa</taxon>
        <taxon>Arthropoda</taxon>
        <taxon>Chelicerata</taxon>
        <taxon>Arachnida</taxon>
        <taxon>Araneae</taxon>
        <taxon>Araneomorphae</taxon>
        <taxon>Entelegynae</taxon>
        <taxon>Araneoidea</taxon>
        <taxon>Araneidae</taxon>
        <taxon>Araneus</taxon>
    </lineage>
</organism>